<protein>
    <submittedName>
        <fullName evidence="6">Nucleotide sugar dehydrogenase</fullName>
    </submittedName>
</protein>
<dbReference type="STRING" id="1677920.LS71_04635"/>
<evidence type="ECO:0000256" key="3">
    <source>
        <dbReference type="ARBA" id="ARBA00023027"/>
    </source>
</evidence>
<dbReference type="Pfam" id="PF03721">
    <property type="entry name" value="UDPG_MGDP_dh_N"/>
    <property type="match status" value="1"/>
</dbReference>
<accession>A0A4U8TEU0</accession>
<dbReference type="Proteomes" id="UP000029733">
    <property type="component" value="Unassembled WGS sequence"/>
</dbReference>
<dbReference type="PANTHER" id="PTHR43491:SF2">
    <property type="entry name" value="UDP-N-ACETYL-D-MANNOSAMINE DEHYDROGENASE"/>
    <property type="match status" value="1"/>
</dbReference>
<evidence type="ECO:0000256" key="1">
    <source>
        <dbReference type="ARBA" id="ARBA00006601"/>
    </source>
</evidence>
<dbReference type="OrthoDB" id="9803238at2"/>
<dbReference type="GO" id="GO:0016616">
    <property type="term" value="F:oxidoreductase activity, acting on the CH-OH group of donors, NAD or NADP as acceptor"/>
    <property type="evidence" value="ECO:0007669"/>
    <property type="project" value="InterPro"/>
</dbReference>
<dbReference type="EMBL" id="JRPR02000001">
    <property type="protein sequence ID" value="TLD97888.1"/>
    <property type="molecule type" value="Genomic_DNA"/>
</dbReference>
<evidence type="ECO:0000259" key="5">
    <source>
        <dbReference type="SMART" id="SM00984"/>
    </source>
</evidence>
<dbReference type="GO" id="GO:0016628">
    <property type="term" value="F:oxidoreductase activity, acting on the CH-CH group of donors, NAD or NADP as acceptor"/>
    <property type="evidence" value="ECO:0007669"/>
    <property type="project" value="InterPro"/>
</dbReference>
<dbReference type="AlphaFoldDB" id="A0A4U8TEU0"/>
<feature type="domain" description="UDP-glucose/GDP-mannose dehydrogenase C-terminal" evidence="5">
    <location>
        <begin position="319"/>
        <end position="409"/>
    </location>
</feature>
<keyword evidence="2" id="KW-0560">Oxidoreductase</keyword>
<evidence type="ECO:0000313" key="7">
    <source>
        <dbReference type="Proteomes" id="UP000029733"/>
    </source>
</evidence>
<dbReference type="InterPro" id="IPR028359">
    <property type="entry name" value="UDP_ManNAc/GlcNAc_DH"/>
</dbReference>
<dbReference type="SUPFAM" id="SSF48179">
    <property type="entry name" value="6-phosphogluconate dehydrogenase C-terminal domain-like"/>
    <property type="match status" value="1"/>
</dbReference>
<dbReference type="Pfam" id="PF00984">
    <property type="entry name" value="UDPG_MGDP_dh"/>
    <property type="match status" value="1"/>
</dbReference>
<dbReference type="SMART" id="SM00984">
    <property type="entry name" value="UDPG_MGDP_dh_C"/>
    <property type="match status" value="1"/>
</dbReference>
<organism evidence="6 7">
    <name type="scientific">Helicobacter jaachi</name>
    <dbReference type="NCBI Taxonomy" id="1677920"/>
    <lineage>
        <taxon>Bacteria</taxon>
        <taxon>Pseudomonadati</taxon>
        <taxon>Campylobacterota</taxon>
        <taxon>Epsilonproteobacteria</taxon>
        <taxon>Campylobacterales</taxon>
        <taxon>Helicobacteraceae</taxon>
        <taxon>Helicobacter</taxon>
    </lineage>
</organism>
<dbReference type="PIRSF" id="PIRSF500136">
    <property type="entry name" value="UDP_ManNAc_DH"/>
    <property type="match status" value="1"/>
</dbReference>
<evidence type="ECO:0000256" key="2">
    <source>
        <dbReference type="ARBA" id="ARBA00023002"/>
    </source>
</evidence>
<dbReference type="PANTHER" id="PTHR43491">
    <property type="entry name" value="UDP-N-ACETYL-D-MANNOSAMINE DEHYDROGENASE"/>
    <property type="match status" value="1"/>
</dbReference>
<keyword evidence="7" id="KW-1185">Reference proteome</keyword>
<dbReference type="Pfam" id="PF03720">
    <property type="entry name" value="UDPG_MGDP_dh_C"/>
    <property type="match status" value="1"/>
</dbReference>
<dbReference type="SUPFAM" id="SSF51735">
    <property type="entry name" value="NAD(P)-binding Rossmann-fold domains"/>
    <property type="match status" value="1"/>
</dbReference>
<sequence length="417" mass="46318">MPLPTLESTRVAVIGLGYVGLPLALAFSKRYPTFGFDTNTKRLEQLQQGIDTTAQVETKQIIESSVQFCANLNQIAQANVYIICVPTPIDAYKVPDLSPLLYASELVGKVLQKGNVVIYESTTYPTCTENECKHMLECTSSLQLNADFYLGYSPERINPSDKIHTLENICKITSASTPEAAGFVDSLYASIIPAGTHCVSSIKTAEMVKIIENAQRDLNIAFVNEMCIICDYLEIDALEVLEAAKTKWNFLPFTPGLVGGHCISIDPYYLTHKMNSIGYYPQVISSGRLINDTMPHFIAQKIIKLMIKAQIEILSSRILILGITFKQDCPDIRNSKVPLVKNELEEYGAKVCIYDPIAEKQNVQETYGISLLESLPDSAFDAIFLAVGHSAFLNLSHHQLGKQKHIYFSLTHHKLDA</sequence>
<dbReference type="Gene3D" id="3.40.50.720">
    <property type="entry name" value="NAD(P)-binding Rossmann-like Domain"/>
    <property type="match status" value="2"/>
</dbReference>
<dbReference type="GO" id="GO:0000271">
    <property type="term" value="P:polysaccharide biosynthetic process"/>
    <property type="evidence" value="ECO:0007669"/>
    <property type="project" value="InterPro"/>
</dbReference>
<dbReference type="GO" id="GO:0051287">
    <property type="term" value="F:NAD binding"/>
    <property type="evidence" value="ECO:0007669"/>
    <property type="project" value="InterPro"/>
</dbReference>
<dbReference type="InterPro" id="IPR001732">
    <property type="entry name" value="UDP-Glc/GDP-Man_DH_N"/>
</dbReference>
<dbReference type="NCBIfam" id="TIGR03026">
    <property type="entry name" value="NDP-sugDHase"/>
    <property type="match status" value="1"/>
</dbReference>
<evidence type="ECO:0000256" key="4">
    <source>
        <dbReference type="PIRNR" id="PIRNR000124"/>
    </source>
</evidence>
<evidence type="ECO:0000313" key="6">
    <source>
        <dbReference type="EMBL" id="TLD97888.1"/>
    </source>
</evidence>
<keyword evidence="3" id="KW-0520">NAD</keyword>
<gene>
    <name evidence="6" type="ORF">LS71_003275</name>
</gene>
<name>A0A4U8TEU0_9HELI</name>
<dbReference type="InterPro" id="IPR008927">
    <property type="entry name" value="6-PGluconate_DH-like_C_sf"/>
</dbReference>
<dbReference type="SUPFAM" id="SSF52413">
    <property type="entry name" value="UDP-glucose/GDP-mannose dehydrogenase C-terminal domain"/>
    <property type="match status" value="1"/>
</dbReference>
<reference evidence="6 7" key="1">
    <citation type="journal article" date="2014" name="Genome Announc.">
        <title>Draft genome sequences of eight enterohepatic helicobacter species isolated from both laboratory and wild rodents.</title>
        <authorList>
            <person name="Sheh A."/>
            <person name="Shen Z."/>
            <person name="Fox J.G."/>
        </authorList>
    </citation>
    <scope>NUCLEOTIDE SEQUENCE [LARGE SCALE GENOMIC DNA]</scope>
    <source>
        <strain evidence="6 7">MIT 09-6949</strain>
    </source>
</reference>
<proteinExistence type="inferred from homology"/>
<dbReference type="InterPro" id="IPR017476">
    <property type="entry name" value="UDP-Glc/GDP-Man"/>
</dbReference>
<dbReference type="InterPro" id="IPR036291">
    <property type="entry name" value="NAD(P)-bd_dom_sf"/>
</dbReference>
<comment type="caution">
    <text evidence="6">The sequence shown here is derived from an EMBL/GenBank/DDBJ whole genome shotgun (WGS) entry which is preliminary data.</text>
</comment>
<comment type="similarity">
    <text evidence="1 4">Belongs to the UDP-glucose/GDP-mannose dehydrogenase family.</text>
</comment>
<dbReference type="InterPro" id="IPR014026">
    <property type="entry name" value="UDP-Glc/GDP-Man_DH_dimer"/>
</dbReference>
<dbReference type="InterPro" id="IPR036220">
    <property type="entry name" value="UDP-Glc/GDP-Man_DH_C_sf"/>
</dbReference>
<dbReference type="PIRSF" id="PIRSF000124">
    <property type="entry name" value="UDPglc_GDPman_dh"/>
    <property type="match status" value="1"/>
</dbReference>
<dbReference type="InterPro" id="IPR014027">
    <property type="entry name" value="UDP-Glc/GDP-Man_DH_C"/>
</dbReference>